<dbReference type="EMBL" id="ABXY01000001">
    <property type="protein sequence ID" value="EEB22375.1"/>
    <property type="molecule type" value="Genomic_DNA"/>
</dbReference>
<proteinExistence type="predicted"/>
<dbReference type="Proteomes" id="UP000003882">
    <property type="component" value="Unassembled WGS sequence"/>
</dbReference>
<reference evidence="1 2" key="1">
    <citation type="submission" date="2008-10" db="EMBL/GenBank/DDBJ databases">
        <title>Draft genome sequence of Bifidobacterium catenulatum (DSM 16992).</title>
        <authorList>
            <person name="Sudarsanam P."/>
            <person name="Ley R."/>
            <person name="Guruge J."/>
            <person name="Turnbaugh P.J."/>
            <person name="Mahowald M."/>
            <person name="Liep D."/>
            <person name="Gordon J."/>
        </authorList>
    </citation>
    <scope>NUCLEOTIDE SEQUENCE [LARGE SCALE GENOMIC DNA]</scope>
    <source>
        <strain evidence="1 2">DSM 16992</strain>
    </source>
</reference>
<protein>
    <submittedName>
        <fullName evidence="1">Uncharacterized protein</fullName>
    </submittedName>
</protein>
<evidence type="ECO:0000313" key="1">
    <source>
        <dbReference type="EMBL" id="EEB22375.1"/>
    </source>
</evidence>
<sequence length="51" mass="5614">MKKCLHFWKSCDAGQRYAISGFDEGIGACMSFGYENQGGGRPCCKSTWLTS</sequence>
<accession>B6XS56</accession>
<evidence type="ECO:0000313" key="2">
    <source>
        <dbReference type="Proteomes" id="UP000003882"/>
    </source>
</evidence>
<comment type="caution">
    <text evidence="1">The sequence shown here is derived from an EMBL/GenBank/DDBJ whole genome shotgun (WGS) entry which is preliminary data.</text>
</comment>
<dbReference type="AlphaFoldDB" id="B6XS56"/>
<organism evidence="1 2">
    <name type="scientific">Bifidobacterium catenulatum DSM 16992 = JCM 1194 = LMG 11043</name>
    <dbReference type="NCBI Taxonomy" id="566552"/>
    <lineage>
        <taxon>Bacteria</taxon>
        <taxon>Bacillati</taxon>
        <taxon>Actinomycetota</taxon>
        <taxon>Actinomycetes</taxon>
        <taxon>Bifidobacteriales</taxon>
        <taxon>Bifidobacteriaceae</taxon>
        <taxon>Bifidobacterium</taxon>
    </lineage>
</organism>
<gene>
    <name evidence="1" type="ORF">BIFCAT_00004</name>
</gene>
<reference evidence="1 2" key="2">
    <citation type="submission" date="2008-10" db="EMBL/GenBank/DDBJ databases">
        <authorList>
            <person name="Fulton L."/>
            <person name="Clifton S."/>
            <person name="Fulton B."/>
            <person name="Xu J."/>
            <person name="Minx P."/>
            <person name="Pepin K.H."/>
            <person name="Johnson M."/>
            <person name="Bhonagiri V."/>
            <person name="Nash W.E."/>
            <person name="Mardis E.R."/>
            <person name="Wilson R.K."/>
        </authorList>
    </citation>
    <scope>NUCLEOTIDE SEQUENCE [LARGE SCALE GENOMIC DNA]</scope>
    <source>
        <strain evidence="1 2">DSM 16992</strain>
    </source>
</reference>
<name>B6XS56_9BIFI</name>